<sequence length="190" mass="20146">MPQTEEKSHRQIIGVFNKADNLHAALRDLQKSGFTRHDMSLIANELTIDEKLGHIYRKTEDLENDPAAPRIAYTSPDPTGDAEGALIGAPMYVAAFSAAGVMVAAGGPMVATIAAILGAGGAGAAIGGVLAKLFGKQHSDKVQQKLEDGGLLLAIRSNKDAREDEARQILSRHTDDDVFAYDPLSTALPE</sequence>
<gene>
    <name evidence="2" type="ORF">COO20_15205</name>
</gene>
<dbReference type="OrthoDB" id="7743649at2"/>
<feature type="transmembrane region" description="Helical" evidence="1">
    <location>
        <begin position="111"/>
        <end position="135"/>
    </location>
</feature>
<dbReference type="Proteomes" id="UP000233597">
    <property type="component" value="Unassembled WGS sequence"/>
</dbReference>
<comment type="caution">
    <text evidence="2">The sequence shown here is derived from an EMBL/GenBank/DDBJ whole genome shotgun (WGS) entry which is preliminary data.</text>
</comment>
<organism evidence="2 3">
    <name type="scientific">Thalassospira marina</name>
    <dbReference type="NCBI Taxonomy" id="2048283"/>
    <lineage>
        <taxon>Bacteria</taxon>
        <taxon>Pseudomonadati</taxon>
        <taxon>Pseudomonadota</taxon>
        <taxon>Alphaproteobacteria</taxon>
        <taxon>Rhodospirillales</taxon>
        <taxon>Thalassospiraceae</taxon>
        <taxon>Thalassospira</taxon>
    </lineage>
</organism>
<dbReference type="RefSeq" id="WP_101268018.1">
    <property type="nucleotide sequence ID" value="NZ_NWTK01000009.1"/>
</dbReference>
<dbReference type="InterPro" id="IPR052948">
    <property type="entry name" value="Low_temp-induced_all0457"/>
</dbReference>
<dbReference type="EMBL" id="NWTK01000009">
    <property type="protein sequence ID" value="PKR53432.1"/>
    <property type="molecule type" value="Genomic_DNA"/>
</dbReference>
<evidence type="ECO:0000256" key="1">
    <source>
        <dbReference type="SAM" id="Phobius"/>
    </source>
</evidence>
<protein>
    <recommendedName>
        <fullName evidence="4">General stress protein 17M-like domain-containing protein</fullName>
    </recommendedName>
</protein>
<reference evidence="2 3" key="1">
    <citation type="submission" date="2017-09" db="EMBL/GenBank/DDBJ databases">
        <title>Biodiversity and function of Thalassospira species in the particle-attached aromatic-hydrocarbon-degrading consortia from the surface seawater of the South China Sea.</title>
        <authorList>
            <person name="Dong C."/>
            <person name="Liu R."/>
            <person name="Shao Z."/>
        </authorList>
    </citation>
    <scope>NUCLEOTIDE SEQUENCE [LARGE SCALE GENOMIC DNA]</scope>
    <source>
        <strain evidence="2 3">CSC1P2</strain>
    </source>
</reference>
<feature type="transmembrane region" description="Helical" evidence="1">
    <location>
        <begin position="85"/>
        <end position="105"/>
    </location>
</feature>
<dbReference type="PANTHER" id="PTHR36109">
    <property type="entry name" value="MEMBRANE PROTEIN-RELATED"/>
    <property type="match status" value="1"/>
</dbReference>
<dbReference type="PANTHER" id="PTHR36109:SF2">
    <property type="entry name" value="MEMBRANE PROTEIN"/>
    <property type="match status" value="1"/>
</dbReference>
<dbReference type="AlphaFoldDB" id="A0A2N3KSA5"/>
<keyword evidence="1" id="KW-1133">Transmembrane helix</keyword>
<accession>A0A2N3KSA5</accession>
<name>A0A2N3KSA5_9PROT</name>
<proteinExistence type="predicted"/>
<keyword evidence="1" id="KW-0472">Membrane</keyword>
<evidence type="ECO:0000313" key="2">
    <source>
        <dbReference type="EMBL" id="PKR53432.1"/>
    </source>
</evidence>
<evidence type="ECO:0000313" key="3">
    <source>
        <dbReference type="Proteomes" id="UP000233597"/>
    </source>
</evidence>
<keyword evidence="1" id="KW-0812">Transmembrane</keyword>
<evidence type="ECO:0008006" key="4">
    <source>
        <dbReference type="Google" id="ProtNLM"/>
    </source>
</evidence>